<dbReference type="Proteomes" id="UP000265566">
    <property type="component" value="Chromosome 2"/>
</dbReference>
<gene>
    <name evidence="1" type="ORF">MtrunA17_Chr2g0307261</name>
</gene>
<evidence type="ECO:0000313" key="2">
    <source>
        <dbReference type="Proteomes" id="UP000265566"/>
    </source>
</evidence>
<reference evidence="2" key="1">
    <citation type="journal article" date="2018" name="Nat. Plants">
        <title>Whole-genome landscape of Medicago truncatula symbiotic genes.</title>
        <authorList>
            <person name="Pecrix Y."/>
            <person name="Staton S.E."/>
            <person name="Sallet E."/>
            <person name="Lelandais-Briere C."/>
            <person name="Moreau S."/>
            <person name="Carrere S."/>
            <person name="Blein T."/>
            <person name="Jardinaud M.F."/>
            <person name="Latrasse D."/>
            <person name="Zouine M."/>
            <person name="Zahm M."/>
            <person name="Kreplak J."/>
            <person name="Mayjonade B."/>
            <person name="Satge C."/>
            <person name="Perez M."/>
            <person name="Cauet S."/>
            <person name="Marande W."/>
            <person name="Chantry-Darmon C."/>
            <person name="Lopez-Roques C."/>
            <person name="Bouchez O."/>
            <person name="Berard A."/>
            <person name="Debelle F."/>
            <person name="Munos S."/>
            <person name="Bendahmane A."/>
            <person name="Berges H."/>
            <person name="Niebel A."/>
            <person name="Buitink J."/>
            <person name="Frugier F."/>
            <person name="Benhamed M."/>
            <person name="Crespi M."/>
            <person name="Gouzy J."/>
            <person name="Gamas P."/>
        </authorList>
    </citation>
    <scope>NUCLEOTIDE SEQUENCE [LARGE SCALE GENOMIC DNA]</scope>
    <source>
        <strain evidence="2">cv. Jemalong A17</strain>
    </source>
</reference>
<evidence type="ECO:0000313" key="1">
    <source>
        <dbReference type="EMBL" id="RHN74169.1"/>
    </source>
</evidence>
<organism evidence="1 2">
    <name type="scientific">Medicago truncatula</name>
    <name type="common">Barrel medic</name>
    <name type="synonym">Medicago tribuloides</name>
    <dbReference type="NCBI Taxonomy" id="3880"/>
    <lineage>
        <taxon>Eukaryota</taxon>
        <taxon>Viridiplantae</taxon>
        <taxon>Streptophyta</taxon>
        <taxon>Embryophyta</taxon>
        <taxon>Tracheophyta</taxon>
        <taxon>Spermatophyta</taxon>
        <taxon>Magnoliopsida</taxon>
        <taxon>eudicotyledons</taxon>
        <taxon>Gunneridae</taxon>
        <taxon>Pentapetalae</taxon>
        <taxon>rosids</taxon>
        <taxon>fabids</taxon>
        <taxon>Fabales</taxon>
        <taxon>Fabaceae</taxon>
        <taxon>Papilionoideae</taxon>
        <taxon>50 kb inversion clade</taxon>
        <taxon>NPAAA clade</taxon>
        <taxon>Hologalegina</taxon>
        <taxon>IRL clade</taxon>
        <taxon>Trifolieae</taxon>
        <taxon>Medicago</taxon>
    </lineage>
</organism>
<name>A0A396J7I3_MEDTR</name>
<dbReference type="AlphaFoldDB" id="A0A396J7I3"/>
<protein>
    <submittedName>
        <fullName evidence="1">Uncharacterized protein</fullName>
    </submittedName>
</protein>
<proteinExistence type="predicted"/>
<dbReference type="Gramene" id="rna10175">
    <property type="protein sequence ID" value="RHN74169.1"/>
    <property type="gene ID" value="gene10175"/>
</dbReference>
<dbReference type="EMBL" id="PSQE01000002">
    <property type="protein sequence ID" value="RHN74169.1"/>
    <property type="molecule type" value="Genomic_DNA"/>
</dbReference>
<sequence>MESFTFFSPFSGSFCSSPVRFPLAPVRPPLLPFRFVLLFSGPVRSGPVRF</sequence>
<comment type="caution">
    <text evidence="1">The sequence shown here is derived from an EMBL/GenBank/DDBJ whole genome shotgun (WGS) entry which is preliminary data.</text>
</comment>
<accession>A0A396J7I3</accession>